<comment type="caution">
    <text evidence="1">The sequence shown here is derived from an EMBL/GenBank/DDBJ whole genome shotgun (WGS) entry which is preliminary data.</text>
</comment>
<name>A0A6G0WH43_9STRA</name>
<gene>
    <name evidence="1" type="ORF">Ae201684_015287</name>
</gene>
<evidence type="ECO:0000313" key="2">
    <source>
        <dbReference type="Proteomes" id="UP000481153"/>
    </source>
</evidence>
<keyword evidence="2" id="KW-1185">Reference proteome</keyword>
<accession>A0A6G0WH43</accession>
<protein>
    <submittedName>
        <fullName evidence="1">Uncharacterized protein</fullName>
    </submittedName>
</protein>
<reference evidence="1 2" key="1">
    <citation type="submission" date="2019-07" db="EMBL/GenBank/DDBJ databases">
        <title>Genomics analysis of Aphanomyces spp. identifies a new class of oomycete effector associated with host adaptation.</title>
        <authorList>
            <person name="Gaulin E."/>
        </authorList>
    </citation>
    <scope>NUCLEOTIDE SEQUENCE [LARGE SCALE GENOMIC DNA]</scope>
    <source>
        <strain evidence="1 2">ATCC 201684</strain>
    </source>
</reference>
<dbReference type="AlphaFoldDB" id="A0A6G0WH43"/>
<dbReference type="VEuPathDB" id="FungiDB:AeMF1_005320"/>
<proteinExistence type="predicted"/>
<dbReference type="Proteomes" id="UP000481153">
    <property type="component" value="Unassembled WGS sequence"/>
</dbReference>
<sequence>MMARHDAFESSQDASQQALMSPDILQLICQFQPGLWEDMLSFLPLQGINHAFEITLAHMDDIQVVLMPWYNVYGLGRIPRLVAALPFMKFIVLAFSARVGDTQLLRALARTCKVDIVPRVGDLLTIAIDSNQVDVIASLECVGYTPEIHKKRLIDGIGDAVARGHMTMAQYLAYELNQVNLRALRASLNGNTQAKMSTNLKMIFATKNFEGLQWLLNIWTHLLPPTWMSRCRRECRLLALEHQAWHILVMLSTNDVNPAAKYDKDLILAAKLASLEAVHWLLSTAGVVVKYHHIVQAAKYFRSDNPNSSLLLERLLAMWLPTLTELESKVQCLDICMNEAVKSGHFEAVQMIWRMGASKSTLQRYGTPTTMSEFANLCVSNYGENNNLTSLHWSCDWWISIKETKE</sequence>
<organism evidence="1 2">
    <name type="scientific">Aphanomyces euteiches</name>
    <dbReference type="NCBI Taxonomy" id="100861"/>
    <lineage>
        <taxon>Eukaryota</taxon>
        <taxon>Sar</taxon>
        <taxon>Stramenopiles</taxon>
        <taxon>Oomycota</taxon>
        <taxon>Saprolegniomycetes</taxon>
        <taxon>Saprolegniales</taxon>
        <taxon>Verrucalvaceae</taxon>
        <taxon>Aphanomyces</taxon>
    </lineage>
</organism>
<evidence type="ECO:0000313" key="1">
    <source>
        <dbReference type="EMBL" id="KAF0726473.1"/>
    </source>
</evidence>
<dbReference type="EMBL" id="VJMJ01000215">
    <property type="protein sequence ID" value="KAF0726473.1"/>
    <property type="molecule type" value="Genomic_DNA"/>
</dbReference>